<proteinExistence type="predicted"/>
<evidence type="ECO:0000313" key="2">
    <source>
        <dbReference type="Proteomes" id="UP000501451"/>
    </source>
</evidence>
<dbReference type="KEGG" id="jar:G7057_09380"/>
<dbReference type="EMBL" id="CP049740">
    <property type="protein sequence ID" value="QII82622.1"/>
    <property type="molecule type" value="Genomic_DNA"/>
</dbReference>
<gene>
    <name evidence="1" type="ORF">G7057_09380</name>
</gene>
<evidence type="ECO:0000313" key="1">
    <source>
        <dbReference type="EMBL" id="QII82622.1"/>
    </source>
</evidence>
<dbReference type="RefSeq" id="WP_166163198.1">
    <property type="nucleotide sequence ID" value="NZ_CP049740.1"/>
</dbReference>
<organism evidence="1 2">
    <name type="scientific">Jeotgalibaca arthritidis</name>
    <dbReference type="NCBI Taxonomy" id="1868794"/>
    <lineage>
        <taxon>Bacteria</taxon>
        <taxon>Bacillati</taxon>
        <taxon>Bacillota</taxon>
        <taxon>Bacilli</taxon>
        <taxon>Lactobacillales</taxon>
        <taxon>Carnobacteriaceae</taxon>
        <taxon>Jeotgalibaca</taxon>
    </lineage>
</organism>
<reference evidence="1 2" key="1">
    <citation type="journal article" date="2017" name="Int. J. Syst. Evol. Microbiol.">
        <title>Jeotgalibaca porci sp. nov. and Jeotgalibaca arthritidis sp. nov., isolated from pigs, and emended description of the genus Jeotgalibaca.</title>
        <authorList>
            <person name="Zamora L."/>
            <person name="Perez-Sancho M."/>
            <person name="Dominguez L."/>
            <person name="Fernandez-Garayzabal J.F."/>
            <person name="Vela A.I."/>
        </authorList>
    </citation>
    <scope>NUCLEOTIDE SEQUENCE [LARGE SCALE GENOMIC DNA]</scope>
    <source>
        <strain evidence="1 2">CECT 9157</strain>
    </source>
</reference>
<name>A0A6G7KBM0_9LACT</name>
<dbReference type="AlphaFoldDB" id="A0A6G7KBM0"/>
<sequence>MKKKAIIKAYKRQKKEKKAAIIKKVKNPKTFQDDFVSRIAVWMHEKNPEAPETVKLQREPLQDIFEEIFLENMKRNLTEDEWRIANKIIDDTIKKVESD</sequence>
<keyword evidence="2" id="KW-1185">Reference proteome</keyword>
<protein>
    <submittedName>
        <fullName evidence="1">Uncharacterized protein</fullName>
    </submittedName>
</protein>
<accession>A0A6G7KBM0</accession>
<dbReference type="Proteomes" id="UP000501451">
    <property type="component" value="Chromosome"/>
</dbReference>